<name>A1STI4_PSYIN</name>
<dbReference type="AlphaFoldDB" id="A1STI4"/>
<evidence type="ECO:0000313" key="9">
    <source>
        <dbReference type="Proteomes" id="UP000000639"/>
    </source>
</evidence>
<keyword evidence="3 6" id="KW-0732">Signal</keyword>
<keyword evidence="2" id="KW-0645">Protease</keyword>
<keyword evidence="5" id="KW-0788">Thiol protease</keyword>
<dbReference type="Pfam" id="PF00877">
    <property type="entry name" value="NLPC_P60"/>
    <property type="match status" value="1"/>
</dbReference>
<dbReference type="eggNOG" id="COG0791">
    <property type="taxonomic scope" value="Bacteria"/>
</dbReference>
<evidence type="ECO:0000256" key="5">
    <source>
        <dbReference type="ARBA" id="ARBA00022807"/>
    </source>
</evidence>
<dbReference type="GO" id="GO:0006508">
    <property type="term" value="P:proteolysis"/>
    <property type="evidence" value="ECO:0007669"/>
    <property type="project" value="UniProtKB-KW"/>
</dbReference>
<dbReference type="PANTHER" id="PTHR47360">
    <property type="entry name" value="MUREIN DD-ENDOPEPTIDASE MEPS/MUREIN LD-CARBOXYPEPTIDASE"/>
    <property type="match status" value="1"/>
</dbReference>
<dbReference type="InterPro" id="IPR000064">
    <property type="entry name" value="NLP_P60_dom"/>
</dbReference>
<dbReference type="InterPro" id="IPR038765">
    <property type="entry name" value="Papain-like_cys_pep_sf"/>
</dbReference>
<dbReference type="PROSITE" id="PS51935">
    <property type="entry name" value="NLPC_P60"/>
    <property type="match status" value="1"/>
</dbReference>
<accession>A1STI4</accession>
<dbReference type="Proteomes" id="UP000000639">
    <property type="component" value="Chromosome"/>
</dbReference>
<evidence type="ECO:0000256" key="4">
    <source>
        <dbReference type="ARBA" id="ARBA00022801"/>
    </source>
</evidence>
<dbReference type="Gene3D" id="3.90.1720.10">
    <property type="entry name" value="endopeptidase domain like (from Nostoc punctiforme)"/>
    <property type="match status" value="1"/>
</dbReference>
<reference evidence="8 9" key="1">
    <citation type="submission" date="2007-01" db="EMBL/GenBank/DDBJ databases">
        <title>Complete sequence of Psychromonas ingrahamii 37.</title>
        <authorList>
            <consortium name="US DOE Joint Genome Institute"/>
            <person name="Copeland A."/>
            <person name="Lucas S."/>
            <person name="Lapidus A."/>
            <person name="Barry K."/>
            <person name="Detter J.C."/>
            <person name="Glavina del Rio T."/>
            <person name="Hammon N."/>
            <person name="Israni S."/>
            <person name="Dalin E."/>
            <person name="Tice H."/>
            <person name="Pitluck S."/>
            <person name="Thompson L.S."/>
            <person name="Brettin T."/>
            <person name="Bruce D."/>
            <person name="Han C."/>
            <person name="Tapia R."/>
            <person name="Schmutz J."/>
            <person name="Larimer F."/>
            <person name="Land M."/>
            <person name="Hauser L."/>
            <person name="Kyrpides N."/>
            <person name="Ivanova N."/>
            <person name="Staley J."/>
            <person name="Richardson P."/>
        </authorList>
    </citation>
    <scope>NUCLEOTIDE SEQUENCE [LARGE SCALE GENOMIC DNA]</scope>
    <source>
        <strain evidence="8 9">37</strain>
    </source>
</reference>
<gene>
    <name evidence="8" type="ordered locus">Ping_0958</name>
</gene>
<dbReference type="OrthoDB" id="9807055at2"/>
<dbReference type="PROSITE" id="PS51257">
    <property type="entry name" value="PROKAR_LIPOPROTEIN"/>
    <property type="match status" value="1"/>
</dbReference>
<organism evidence="8 9">
    <name type="scientific">Psychromonas ingrahamii (strain DSM 17664 / CCUG 51855 / 37)</name>
    <dbReference type="NCBI Taxonomy" id="357804"/>
    <lineage>
        <taxon>Bacteria</taxon>
        <taxon>Pseudomonadati</taxon>
        <taxon>Pseudomonadota</taxon>
        <taxon>Gammaproteobacteria</taxon>
        <taxon>Alteromonadales</taxon>
        <taxon>Psychromonadaceae</taxon>
        <taxon>Psychromonas</taxon>
    </lineage>
</organism>
<dbReference type="PANTHER" id="PTHR47360:SF1">
    <property type="entry name" value="ENDOPEPTIDASE NLPC-RELATED"/>
    <property type="match status" value="1"/>
</dbReference>
<comment type="similarity">
    <text evidence="1">Belongs to the peptidase C40 family.</text>
</comment>
<dbReference type="InterPro" id="IPR052062">
    <property type="entry name" value="Murein_DD/LD_carboxypeptidase"/>
</dbReference>
<sequence>MVNKLKVSCCSIILLIMLSACSSSSPVAGQSESFKKITDGTLMEEVASVLLRNEFDIWEGTPYRFGGTNKQGIDCSALIQKIYLSSFNLKLPRTTKRQSRQGYLINKSKLQVGDLVFFKTSLTDNHVGIFIGNGLFLHASSSQGVMISVLNNSYWRSKYWQSRRILN</sequence>
<evidence type="ECO:0000256" key="2">
    <source>
        <dbReference type="ARBA" id="ARBA00022670"/>
    </source>
</evidence>
<evidence type="ECO:0000256" key="1">
    <source>
        <dbReference type="ARBA" id="ARBA00007074"/>
    </source>
</evidence>
<evidence type="ECO:0000256" key="3">
    <source>
        <dbReference type="ARBA" id="ARBA00022729"/>
    </source>
</evidence>
<dbReference type="EMBL" id="CP000510">
    <property type="protein sequence ID" value="ABM02799.1"/>
    <property type="molecule type" value="Genomic_DNA"/>
</dbReference>
<dbReference type="SUPFAM" id="SSF54001">
    <property type="entry name" value="Cysteine proteinases"/>
    <property type="match status" value="1"/>
</dbReference>
<dbReference type="GO" id="GO:0008234">
    <property type="term" value="F:cysteine-type peptidase activity"/>
    <property type="evidence" value="ECO:0007669"/>
    <property type="project" value="UniProtKB-KW"/>
</dbReference>
<evidence type="ECO:0000313" key="8">
    <source>
        <dbReference type="EMBL" id="ABM02799.1"/>
    </source>
</evidence>
<proteinExistence type="inferred from homology"/>
<dbReference type="HOGENOM" id="CLU_016043_9_3_6"/>
<dbReference type="KEGG" id="pin:Ping_0958"/>
<feature type="chain" id="PRO_5002637862" evidence="6">
    <location>
        <begin position="23"/>
        <end position="167"/>
    </location>
</feature>
<keyword evidence="9" id="KW-1185">Reference proteome</keyword>
<feature type="signal peptide" evidence="6">
    <location>
        <begin position="1"/>
        <end position="22"/>
    </location>
</feature>
<dbReference type="RefSeq" id="WP_011769362.1">
    <property type="nucleotide sequence ID" value="NC_008709.1"/>
</dbReference>
<protein>
    <submittedName>
        <fullName evidence="8">NLP/P60 protein</fullName>
    </submittedName>
</protein>
<dbReference type="MEROPS" id="C40.004"/>
<feature type="domain" description="NlpC/P60" evidence="7">
    <location>
        <begin position="43"/>
        <end position="166"/>
    </location>
</feature>
<keyword evidence="4" id="KW-0378">Hydrolase</keyword>
<evidence type="ECO:0000259" key="7">
    <source>
        <dbReference type="PROSITE" id="PS51935"/>
    </source>
</evidence>
<evidence type="ECO:0000256" key="6">
    <source>
        <dbReference type="SAM" id="SignalP"/>
    </source>
</evidence>
<dbReference type="STRING" id="357804.Ping_0958"/>